<dbReference type="OrthoDB" id="2581980at2759"/>
<dbReference type="Proteomes" id="UP000078595">
    <property type="component" value="Chromosome 10"/>
</dbReference>
<reference evidence="1" key="1">
    <citation type="submission" date="2013-07" db="EMBL/GenBank/DDBJ databases">
        <title>The Genome Sequence of Cryptococcus dejecticola CBS10117.</title>
        <authorList>
            <consortium name="The Broad Institute Genome Sequencing Platform"/>
            <person name="Cuomo C."/>
            <person name="Litvintseva A."/>
            <person name="Chen Y."/>
            <person name="Heitman J."/>
            <person name="Sun S."/>
            <person name="Springer D."/>
            <person name="Dromer F."/>
            <person name="Young S.K."/>
            <person name="Zeng Q."/>
            <person name="Gargeya S."/>
            <person name="Fitzgerald M."/>
            <person name="Abouelleil A."/>
            <person name="Alvarado L."/>
            <person name="Berlin A.M."/>
            <person name="Chapman S.B."/>
            <person name="Dewar J."/>
            <person name="Goldberg J."/>
            <person name="Griggs A."/>
            <person name="Gujja S."/>
            <person name="Hansen M."/>
            <person name="Howarth C."/>
            <person name="Imamovic A."/>
            <person name="Larimer J."/>
            <person name="McCowan C."/>
            <person name="Murphy C."/>
            <person name="Pearson M."/>
            <person name="Priest M."/>
            <person name="Roberts A."/>
            <person name="Saif S."/>
            <person name="Shea T."/>
            <person name="Sykes S."/>
            <person name="Wortman J."/>
            <person name="Nusbaum C."/>
            <person name="Birren B."/>
        </authorList>
    </citation>
    <scope>NUCLEOTIDE SEQUENCE [LARGE SCALE GENOMIC DNA]</scope>
    <source>
        <strain evidence="1">CBS 10117</strain>
    </source>
</reference>
<dbReference type="InterPro" id="IPR023213">
    <property type="entry name" value="CAT-like_dom_sf"/>
</dbReference>
<dbReference type="RefSeq" id="XP_018259612.1">
    <property type="nucleotide sequence ID" value="XM_018410944.1"/>
</dbReference>
<dbReference type="Gene3D" id="3.30.559.10">
    <property type="entry name" value="Chloramphenicol acetyltransferase-like domain"/>
    <property type="match status" value="1"/>
</dbReference>
<dbReference type="GeneID" id="28971379"/>
<dbReference type="KEGG" id="kdj:28971379"/>
<dbReference type="EMBL" id="KI894036">
    <property type="protein sequence ID" value="OBR81770.1"/>
    <property type="molecule type" value="Genomic_DNA"/>
</dbReference>
<name>A0A1A5ZVD4_9TREE</name>
<reference evidence="2" key="2">
    <citation type="submission" date="2013-07" db="EMBL/GenBank/DDBJ databases">
        <authorList>
            <consortium name="The Broad Institute Genome Sequencing Platform"/>
            <person name="Cuomo C."/>
            <person name="Litvintseva A."/>
            <person name="Chen Y."/>
            <person name="Heitman J."/>
            <person name="Sun S."/>
            <person name="Springer D."/>
            <person name="Dromer F."/>
            <person name="Young S.K."/>
            <person name="Zeng Q."/>
            <person name="Gargeya S."/>
            <person name="Fitzgerald M."/>
            <person name="Abouelleil A."/>
            <person name="Alvarado L."/>
            <person name="Berlin A.M."/>
            <person name="Chapman S.B."/>
            <person name="Dewar J."/>
            <person name="Goldberg J."/>
            <person name="Griggs A."/>
            <person name="Gujja S."/>
            <person name="Hansen M."/>
            <person name="Howarth C."/>
            <person name="Imamovic A."/>
            <person name="Larimer J."/>
            <person name="McCowan C."/>
            <person name="Murphy C."/>
            <person name="Pearson M."/>
            <person name="Priest M."/>
            <person name="Roberts A."/>
            <person name="Saif S."/>
            <person name="Shea T."/>
            <person name="Sykes S."/>
            <person name="Wortman J."/>
            <person name="Nusbaum C."/>
            <person name="Birren B."/>
        </authorList>
    </citation>
    <scope>NUCLEOTIDE SEQUENCE</scope>
    <source>
        <strain evidence="2">CBS 10117</strain>
    </source>
</reference>
<evidence type="ECO:0008006" key="4">
    <source>
        <dbReference type="Google" id="ProtNLM"/>
    </source>
</evidence>
<reference evidence="2" key="3">
    <citation type="submission" date="2024-02" db="EMBL/GenBank/DDBJ databases">
        <title>Comparative genomics of Cryptococcus and Kwoniella reveals pathogenesis evolution and contrasting modes of karyotype evolution via chromosome fusion or intercentromeric recombination.</title>
        <authorList>
            <person name="Coelho M.A."/>
            <person name="David-Palma M."/>
            <person name="Shea T."/>
            <person name="Bowers K."/>
            <person name="McGinley-Smith S."/>
            <person name="Mohammad A.W."/>
            <person name="Gnirke A."/>
            <person name="Yurkov A.M."/>
            <person name="Nowrousian M."/>
            <person name="Sun S."/>
            <person name="Cuomo C.A."/>
            <person name="Heitman J."/>
        </authorList>
    </citation>
    <scope>NUCLEOTIDE SEQUENCE</scope>
    <source>
        <strain evidence="2">CBS 10117</strain>
    </source>
</reference>
<keyword evidence="3" id="KW-1185">Reference proteome</keyword>
<dbReference type="AlphaFoldDB" id="A0A1A5ZVD4"/>
<proteinExistence type="predicted"/>
<evidence type="ECO:0000313" key="3">
    <source>
        <dbReference type="Proteomes" id="UP000078595"/>
    </source>
</evidence>
<accession>A0A1A5ZVD4</accession>
<dbReference type="VEuPathDB" id="FungiDB:I303_07680"/>
<evidence type="ECO:0000313" key="1">
    <source>
        <dbReference type="EMBL" id="OBR81770.1"/>
    </source>
</evidence>
<dbReference type="EMBL" id="CP144539">
    <property type="protein sequence ID" value="WWC65057.1"/>
    <property type="molecule type" value="Genomic_DNA"/>
</dbReference>
<evidence type="ECO:0000313" key="2">
    <source>
        <dbReference type="EMBL" id="WWC65057.1"/>
    </source>
</evidence>
<gene>
    <name evidence="1" type="ORF">I303_07680</name>
    <name evidence="2" type="ORF">I303_107671</name>
</gene>
<organism evidence="1">
    <name type="scientific">Kwoniella dejecticola CBS 10117</name>
    <dbReference type="NCBI Taxonomy" id="1296121"/>
    <lineage>
        <taxon>Eukaryota</taxon>
        <taxon>Fungi</taxon>
        <taxon>Dikarya</taxon>
        <taxon>Basidiomycota</taxon>
        <taxon>Agaricomycotina</taxon>
        <taxon>Tremellomycetes</taxon>
        <taxon>Tremellales</taxon>
        <taxon>Cryptococcaceae</taxon>
        <taxon>Kwoniella</taxon>
    </lineage>
</organism>
<sequence length="390" mass="43127">MDELQDIFVPSLTPHEAVIDPGTRSLPIADISLWPLGAIPTVFTFPGRLDEERLTRAISLLSSIYPSICGRYERHASVNADSADGGYDFSFNLTQSPIPFAIQRPISSEVEVEVEVNDSYFPFPDNSVVQHSLEPYIPPLNPQFGVANSGAPLFAVRLTYLPGPAGGCVLGTNWGHVLGDGQACLNAHKWLESFYLHGESALQEDVRLRLRNGLEIPSYLPHVLLPPHDPSLGPSLRSKEVEGVDVTEMMDRYTKAGEDTAKISVIFTQYEIDELRAKVLDLEEAGADTHPEGQVGGKTKIKLSDQDLLSGWWVDLHRRAGMRVDEATYTCNYRTFCRDHPAFPANLSSLVANVAQMRHFELPPAPTEQDSTPSSPGYRAIFDIARCIRE</sequence>
<protein>
    <recommendedName>
        <fullName evidence="4">Transferase</fullName>
    </recommendedName>
</protein>